<evidence type="ECO:0000256" key="1">
    <source>
        <dbReference type="ARBA" id="ARBA00009477"/>
    </source>
</evidence>
<dbReference type="InterPro" id="IPR051909">
    <property type="entry name" value="MFP_Cation_Efflux"/>
</dbReference>
<dbReference type="GO" id="GO:0060003">
    <property type="term" value="P:copper ion export"/>
    <property type="evidence" value="ECO:0007669"/>
    <property type="project" value="TreeGrafter"/>
</dbReference>
<dbReference type="Gene3D" id="2.40.30.170">
    <property type="match status" value="1"/>
</dbReference>
<keyword evidence="8" id="KW-1185">Reference proteome</keyword>
<comment type="similarity">
    <text evidence="1">Belongs to the membrane fusion protein (MFP) (TC 8.A.1) family.</text>
</comment>
<dbReference type="PANTHER" id="PTHR30097:SF4">
    <property type="entry name" value="SLR6042 PROTEIN"/>
    <property type="match status" value="1"/>
</dbReference>
<feature type="domain" description="CzcB-like C-terminal circularly permuted SH3-like" evidence="6">
    <location>
        <begin position="337"/>
        <end position="396"/>
    </location>
</feature>
<comment type="caution">
    <text evidence="7">The sequence shown here is derived from an EMBL/GenBank/DDBJ whole genome shotgun (WGS) entry which is preliminary data.</text>
</comment>
<dbReference type="Proteomes" id="UP000284322">
    <property type="component" value="Unassembled WGS sequence"/>
</dbReference>
<dbReference type="GO" id="GO:0030288">
    <property type="term" value="C:outer membrane-bounded periplasmic space"/>
    <property type="evidence" value="ECO:0007669"/>
    <property type="project" value="TreeGrafter"/>
</dbReference>
<dbReference type="GO" id="GO:0016020">
    <property type="term" value="C:membrane"/>
    <property type="evidence" value="ECO:0007669"/>
    <property type="project" value="InterPro"/>
</dbReference>
<evidence type="ECO:0000256" key="3">
    <source>
        <dbReference type="SAM" id="Phobius"/>
    </source>
</evidence>
<keyword evidence="3" id="KW-0472">Membrane</keyword>
<feature type="domain" description="CzcB-like barrel-sandwich hybrid" evidence="5">
    <location>
        <begin position="116"/>
        <end position="251"/>
    </location>
</feature>
<evidence type="ECO:0000259" key="5">
    <source>
        <dbReference type="Pfam" id="PF25973"/>
    </source>
</evidence>
<dbReference type="AlphaFoldDB" id="A0A419R0Z9"/>
<keyword evidence="3" id="KW-0812">Transmembrane</keyword>
<evidence type="ECO:0000259" key="6">
    <source>
        <dbReference type="Pfam" id="PF25975"/>
    </source>
</evidence>
<dbReference type="InterPro" id="IPR058648">
    <property type="entry name" value="HH_CzcB-like"/>
</dbReference>
<proteinExistence type="inferred from homology"/>
<dbReference type="GO" id="GO:0022857">
    <property type="term" value="F:transmembrane transporter activity"/>
    <property type="evidence" value="ECO:0007669"/>
    <property type="project" value="InterPro"/>
</dbReference>
<dbReference type="NCBIfam" id="TIGR01730">
    <property type="entry name" value="RND_mfp"/>
    <property type="match status" value="1"/>
</dbReference>
<evidence type="ECO:0000313" key="8">
    <source>
        <dbReference type="Proteomes" id="UP000284322"/>
    </source>
</evidence>
<dbReference type="Gene3D" id="2.40.420.20">
    <property type="match status" value="1"/>
</dbReference>
<dbReference type="OrthoDB" id="9774837at2"/>
<dbReference type="EMBL" id="RAHJ01000018">
    <property type="protein sequence ID" value="RJX67594.1"/>
    <property type="molecule type" value="Genomic_DNA"/>
</dbReference>
<dbReference type="GO" id="GO:0015679">
    <property type="term" value="P:plasma membrane copper ion transport"/>
    <property type="evidence" value="ECO:0007669"/>
    <property type="project" value="TreeGrafter"/>
</dbReference>
<dbReference type="InterPro" id="IPR058649">
    <property type="entry name" value="CzcB_C"/>
</dbReference>
<dbReference type="GO" id="GO:0046914">
    <property type="term" value="F:transition metal ion binding"/>
    <property type="evidence" value="ECO:0007669"/>
    <property type="project" value="TreeGrafter"/>
</dbReference>
<dbReference type="Gene3D" id="1.10.287.470">
    <property type="entry name" value="Helix hairpin bin"/>
    <property type="match status" value="1"/>
</dbReference>
<dbReference type="PANTHER" id="PTHR30097">
    <property type="entry name" value="CATION EFFLUX SYSTEM PROTEIN CUSB"/>
    <property type="match status" value="1"/>
</dbReference>
<keyword evidence="3" id="KW-1133">Transmembrane helix</keyword>
<dbReference type="InterPro" id="IPR006143">
    <property type="entry name" value="RND_pump_MFP"/>
</dbReference>
<reference evidence="7 8" key="1">
    <citation type="submission" date="2018-09" db="EMBL/GenBank/DDBJ databases">
        <title>Altererythrobacter sp.Ery1 and Ery12, the genome sequencing of novel strains in genus Alterythrobacter.</title>
        <authorList>
            <person name="Cheng H."/>
            <person name="Wu Y.-H."/>
            <person name="Fang C."/>
            <person name="Xu X.-W."/>
        </authorList>
    </citation>
    <scope>NUCLEOTIDE SEQUENCE [LARGE SCALE GENOMIC DNA]</scope>
    <source>
        <strain evidence="7 8">Ery12</strain>
    </source>
</reference>
<evidence type="ECO:0000259" key="4">
    <source>
        <dbReference type="Pfam" id="PF25893"/>
    </source>
</evidence>
<dbReference type="SUPFAM" id="SSF111369">
    <property type="entry name" value="HlyD-like secretion proteins"/>
    <property type="match status" value="1"/>
</dbReference>
<gene>
    <name evidence="7" type="ORF">D6858_06165</name>
</gene>
<feature type="transmembrane region" description="Helical" evidence="3">
    <location>
        <begin position="30"/>
        <end position="49"/>
    </location>
</feature>
<dbReference type="Pfam" id="PF25975">
    <property type="entry name" value="CzcB_C"/>
    <property type="match status" value="1"/>
</dbReference>
<organism evidence="7 8">
    <name type="scientific">Tsuneonella suprasediminis</name>
    <dbReference type="NCBI Taxonomy" id="2306996"/>
    <lineage>
        <taxon>Bacteria</taxon>
        <taxon>Pseudomonadati</taxon>
        <taxon>Pseudomonadota</taxon>
        <taxon>Alphaproteobacteria</taxon>
        <taxon>Sphingomonadales</taxon>
        <taxon>Erythrobacteraceae</taxon>
        <taxon>Tsuneonella</taxon>
    </lineage>
</organism>
<dbReference type="InterPro" id="IPR058647">
    <property type="entry name" value="BSH_CzcB-like"/>
</dbReference>
<dbReference type="FunFam" id="2.40.420.20:FF:000006">
    <property type="entry name" value="RND family efflux transporter MFP subunit"/>
    <property type="match status" value="1"/>
</dbReference>
<dbReference type="Gene3D" id="2.40.50.100">
    <property type="match status" value="1"/>
</dbReference>
<protein>
    <submittedName>
        <fullName evidence="7">Efflux RND transporter periplasmic adaptor subunit</fullName>
    </submittedName>
</protein>
<evidence type="ECO:0000256" key="2">
    <source>
        <dbReference type="ARBA" id="ARBA00022448"/>
    </source>
</evidence>
<sequence length="406" mass="42408">MRRRPADRLRRVSSVFQRSRSLQKMNRRNLIVALVGAVLILIAVLWLWGGGDGTESSDAVATEGSEENHAAEGIVELTDEQIKASQLDIVAASASSLGAEIIAQGSVATSPQGQAVLSAGAEGRVARIAKRLGDPVRRGETVATIDSREAAAITADVTSAQARAELARTRLEREQKLFDEQVTARADLETVRAEYQQALAEVSRARQAAAAANASGRTIAVRSPIAGRVTGAPVVLGSYVTAQDELYRIANANSVQIEAAVPAEDARRIAAGAAARVEAPGGEITARVLSVTPTADVENRSATVVLAPASGAGLLPGEYVRVRIESRTPEGTGGALVVPAEAVQSVDGRDVVFVRTANGFKVQPVQVGARTSERVEILGGLAAGTRIAGRKAFLLKAELGRGEAEH</sequence>
<evidence type="ECO:0000313" key="7">
    <source>
        <dbReference type="EMBL" id="RJX67594.1"/>
    </source>
</evidence>
<feature type="domain" description="CzcB-like alpha-helical hairpin" evidence="4">
    <location>
        <begin position="155"/>
        <end position="211"/>
    </location>
</feature>
<dbReference type="Pfam" id="PF25973">
    <property type="entry name" value="BSH_CzcB"/>
    <property type="match status" value="1"/>
</dbReference>
<accession>A0A419R0Z9</accession>
<dbReference type="Pfam" id="PF25893">
    <property type="entry name" value="HH_CzcB"/>
    <property type="match status" value="1"/>
</dbReference>
<keyword evidence="2" id="KW-0813">Transport</keyword>
<name>A0A419R0Z9_9SPHN</name>